<evidence type="ECO:0000256" key="2">
    <source>
        <dbReference type="ARBA" id="ARBA00022475"/>
    </source>
</evidence>
<feature type="transmembrane region" description="Helical" evidence="6">
    <location>
        <begin position="445"/>
        <end position="466"/>
    </location>
</feature>
<dbReference type="EMBL" id="FQWQ01000003">
    <property type="protein sequence ID" value="SHH60992.1"/>
    <property type="molecule type" value="Genomic_DNA"/>
</dbReference>
<dbReference type="InterPro" id="IPR050250">
    <property type="entry name" value="Macrolide_Exporter_MacB"/>
</dbReference>
<name>A0A1M5UD68_9BACT</name>
<evidence type="ECO:0000256" key="3">
    <source>
        <dbReference type="ARBA" id="ARBA00022692"/>
    </source>
</evidence>
<dbReference type="InterPro" id="IPR025857">
    <property type="entry name" value="MacB_PCD"/>
</dbReference>
<feature type="transmembrane region" description="Helical" evidence="6">
    <location>
        <begin position="20"/>
        <end position="41"/>
    </location>
</feature>
<dbReference type="InterPro" id="IPR003838">
    <property type="entry name" value="ABC3_permease_C"/>
</dbReference>
<dbReference type="PANTHER" id="PTHR30572">
    <property type="entry name" value="MEMBRANE COMPONENT OF TRANSPORTER-RELATED"/>
    <property type="match status" value="1"/>
</dbReference>
<dbReference type="Pfam" id="PF02687">
    <property type="entry name" value="FtsX"/>
    <property type="match status" value="2"/>
</dbReference>
<feature type="transmembrane region" description="Helical" evidence="6">
    <location>
        <begin position="358"/>
        <end position="379"/>
    </location>
</feature>
<feature type="transmembrane region" description="Helical" evidence="6">
    <location>
        <begin position="696"/>
        <end position="719"/>
    </location>
</feature>
<dbReference type="STRING" id="947013.SAMN04488109_4610"/>
<keyword evidence="5 6" id="KW-0472">Membrane</keyword>
<feature type="domain" description="MacB-like periplasmic core" evidence="8">
    <location>
        <begin position="21"/>
        <end position="247"/>
    </location>
</feature>
<evidence type="ECO:0000313" key="10">
    <source>
        <dbReference type="Proteomes" id="UP000184212"/>
    </source>
</evidence>
<dbReference type="RefSeq" id="WP_073138667.1">
    <property type="nucleotide sequence ID" value="NZ_FQWQ01000003.1"/>
</dbReference>
<reference evidence="9 10" key="1">
    <citation type="submission" date="2016-11" db="EMBL/GenBank/DDBJ databases">
        <authorList>
            <person name="Jaros S."/>
            <person name="Januszkiewicz K."/>
            <person name="Wedrychowicz H."/>
        </authorList>
    </citation>
    <scope>NUCLEOTIDE SEQUENCE [LARGE SCALE GENOMIC DNA]</scope>
    <source>
        <strain evidence="9 10">DSM 24574</strain>
    </source>
</reference>
<accession>A0A1M5UD68</accession>
<evidence type="ECO:0000256" key="4">
    <source>
        <dbReference type="ARBA" id="ARBA00022989"/>
    </source>
</evidence>
<dbReference type="OrthoDB" id="5933722at2"/>
<evidence type="ECO:0000256" key="6">
    <source>
        <dbReference type="SAM" id="Phobius"/>
    </source>
</evidence>
<feature type="transmembrane region" description="Helical" evidence="6">
    <location>
        <begin position="399"/>
        <end position="424"/>
    </location>
</feature>
<keyword evidence="10" id="KW-1185">Reference proteome</keyword>
<feature type="transmembrane region" description="Helical" evidence="6">
    <location>
        <begin position="782"/>
        <end position="800"/>
    </location>
</feature>
<protein>
    <submittedName>
        <fullName evidence="9">Putative ABC transport system permease protein</fullName>
    </submittedName>
</protein>
<dbReference type="AlphaFoldDB" id="A0A1M5UD68"/>
<keyword evidence="4 6" id="KW-1133">Transmembrane helix</keyword>
<feature type="transmembrane region" description="Helical" evidence="6">
    <location>
        <begin position="740"/>
        <end position="762"/>
    </location>
</feature>
<sequence>MIKNYLKVALRSIFRNKLTAFINIAGLALAMMCCMLIYLYIRDEVSYDKQHASADRIYRVTRNFLSDDGTPNLHLGNVAPPIGPLLKNDFGEIKVLARTVNFGIVMGLEENGKLEKNFSEDHLFLAEPDIFKIFDFKIVTGDPATALTRPMTIMLSRKTAMKFFNDVNVTGKRLRANNQFDIEVTGVYEDLPPQAHWHPEYLMAFSTLDDDKIYGRKNLETNWGNNSFGTYMLLEEGADPKKIEARFPAFLDKHFGNYAKANWGVPADWVASKSTTLFLQKVTDIHLRSHLDDELEVNGNINTVYMMGIIGLFIILIACFNFINLSTARATKRAKEVGLRKVVGAFKMQLISQYLSESVLISWFALVLGTGLAFISLHWLNVFTGKALSLNLITNWPLLIGLIAFAFFVGILAGVYPAFVVSGFKPALVLKGQQGSTRGKGALRKALVVAQFAISIALIIATAITFQQLGYLNSLDLGYSKDQVITLPYYDEELDPVYDAFYNEMTKSSHIKNVSRSSRVPTGRLLDSQGAPLIMKGDSLVSSTVTTKDVRVDYEFFKTFDIPIAAGRDFSKDITTDDTLAFIVNEAAAKAYGWKTPAEGVGKDFAYGGTTGKLVGVVKDFHFESLHQEIVPLVFYPRKGGYRRMAVSISGKNMEEGMAHLEKLWHEFLPKRPFDYEFLSERYQQLYASEQKQSQLFTIFAGLAIFIACMGLFGLATFNTMQRVKEIGIRKVLGASVPNILGLLSKEIVVLIVVANVMAWPVAWYFMQKWLGTFAYHIDMNLLVYFLTAASAIALALVTVSMQTIKAATSNPTQTLRYE</sequence>
<dbReference type="Proteomes" id="UP000184212">
    <property type="component" value="Unassembled WGS sequence"/>
</dbReference>
<feature type="transmembrane region" description="Helical" evidence="6">
    <location>
        <begin position="304"/>
        <end position="323"/>
    </location>
</feature>
<keyword evidence="2" id="KW-1003">Cell membrane</keyword>
<comment type="subcellular location">
    <subcellularLocation>
        <location evidence="1">Cell membrane</location>
        <topology evidence="1">Multi-pass membrane protein</topology>
    </subcellularLocation>
</comment>
<evidence type="ECO:0000256" key="5">
    <source>
        <dbReference type="ARBA" id="ARBA00023136"/>
    </source>
</evidence>
<keyword evidence="3 6" id="KW-0812">Transmembrane</keyword>
<feature type="domain" description="ABC3 transporter permease C-terminal" evidence="7">
    <location>
        <begin position="699"/>
        <end position="812"/>
    </location>
</feature>
<evidence type="ECO:0000259" key="7">
    <source>
        <dbReference type="Pfam" id="PF02687"/>
    </source>
</evidence>
<gene>
    <name evidence="9" type="ORF">SAMN04488109_4610</name>
</gene>
<dbReference type="GO" id="GO:0005886">
    <property type="term" value="C:plasma membrane"/>
    <property type="evidence" value="ECO:0007669"/>
    <property type="project" value="UniProtKB-SubCell"/>
</dbReference>
<organism evidence="9 10">
    <name type="scientific">Chryseolinea serpens</name>
    <dbReference type="NCBI Taxonomy" id="947013"/>
    <lineage>
        <taxon>Bacteria</taxon>
        <taxon>Pseudomonadati</taxon>
        <taxon>Bacteroidota</taxon>
        <taxon>Cytophagia</taxon>
        <taxon>Cytophagales</taxon>
        <taxon>Fulvivirgaceae</taxon>
        <taxon>Chryseolinea</taxon>
    </lineage>
</organism>
<dbReference type="GO" id="GO:0022857">
    <property type="term" value="F:transmembrane transporter activity"/>
    <property type="evidence" value="ECO:0007669"/>
    <property type="project" value="TreeGrafter"/>
</dbReference>
<evidence type="ECO:0000259" key="8">
    <source>
        <dbReference type="Pfam" id="PF12704"/>
    </source>
</evidence>
<feature type="domain" description="ABC3 transporter permease C-terminal" evidence="7">
    <location>
        <begin position="309"/>
        <end position="423"/>
    </location>
</feature>
<evidence type="ECO:0000313" key="9">
    <source>
        <dbReference type="EMBL" id="SHH60992.1"/>
    </source>
</evidence>
<dbReference type="Pfam" id="PF12704">
    <property type="entry name" value="MacB_PCD"/>
    <property type="match status" value="1"/>
</dbReference>
<dbReference type="PANTHER" id="PTHR30572:SF18">
    <property type="entry name" value="ABC-TYPE MACROLIDE FAMILY EXPORT SYSTEM PERMEASE COMPONENT 2"/>
    <property type="match status" value="1"/>
</dbReference>
<proteinExistence type="predicted"/>
<evidence type="ECO:0000256" key="1">
    <source>
        <dbReference type="ARBA" id="ARBA00004651"/>
    </source>
</evidence>